<dbReference type="Proteomes" id="UP001164042">
    <property type="component" value="Chromosome"/>
</dbReference>
<dbReference type="EMBL" id="CP109635">
    <property type="protein sequence ID" value="UYT10525.1"/>
    <property type="molecule type" value="Genomic_DNA"/>
</dbReference>
<sequence length="53" mass="6486">MLLYTLVISLLFSLLLQYYLQGAINARKQRLLQREQLQMQLREKIIEREKHIK</sequence>
<evidence type="ECO:0000313" key="2">
    <source>
        <dbReference type="Proteomes" id="UP001164042"/>
    </source>
</evidence>
<accession>A0AA46TVZ5</accession>
<dbReference type="RefSeq" id="WP_264308322.1">
    <property type="nucleotide sequence ID" value="NZ_CP109635.1"/>
</dbReference>
<dbReference type="AlphaFoldDB" id="A0AA46TVZ5"/>
<evidence type="ECO:0000313" key="1">
    <source>
        <dbReference type="EMBL" id="UYT10525.1"/>
    </source>
</evidence>
<organism evidence="1 2">
    <name type="scientific">Lactococcus garvieae</name>
    <dbReference type="NCBI Taxonomy" id="1363"/>
    <lineage>
        <taxon>Bacteria</taxon>
        <taxon>Bacillati</taxon>
        <taxon>Bacillota</taxon>
        <taxon>Bacilli</taxon>
        <taxon>Lactobacillales</taxon>
        <taxon>Streptococcaceae</taxon>
        <taxon>Lactococcus</taxon>
    </lineage>
</organism>
<gene>
    <name evidence="1" type="ORF">OF801_00880</name>
</gene>
<name>A0AA46TVZ5_9LACT</name>
<proteinExistence type="predicted"/>
<protein>
    <submittedName>
        <fullName evidence="1">Uncharacterized protein</fullName>
    </submittedName>
</protein>
<reference evidence="1" key="1">
    <citation type="submission" date="2022-10" db="EMBL/GenBank/DDBJ databases">
        <title>Genome assembly of Lactococcus garvieae isolates from cricket gut.</title>
        <authorList>
            <person name="Luecke A.R."/>
            <person name="Brown A.M.V."/>
            <person name="Wakeman C.A."/>
        </authorList>
    </citation>
    <scope>NUCLEOTIDE SEQUENCE</scope>
    <source>
        <strain evidence="1">Alexii-11_2</strain>
    </source>
</reference>